<reference evidence="6 7" key="1">
    <citation type="submission" date="2019-11" db="EMBL/GenBank/DDBJ databases">
        <authorList>
            <person name="Cao P."/>
        </authorList>
    </citation>
    <scope>NUCLEOTIDE SEQUENCE [LARGE SCALE GENOMIC DNA]</scope>
    <source>
        <strain evidence="6 7">NEAU-AAG5</strain>
    </source>
</reference>
<dbReference type="InterPro" id="IPR050426">
    <property type="entry name" value="Glycosyltransferase_28"/>
</dbReference>
<dbReference type="InterPro" id="IPR002213">
    <property type="entry name" value="UDP_glucos_trans"/>
</dbReference>
<dbReference type="Pfam" id="PF06722">
    <property type="entry name" value="EryCIII-like_C"/>
    <property type="match status" value="1"/>
</dbReference>
<dbReference type="InterPro" id="IPR010610">
    <property type="entry name" value="EryCIII-like_C"/>
</dbReference>
<dbReference type="GO" id="GO:0017000">
    <property type="term" value="P:antibiotic biosynthetic process"/>
    <property type="evidence" value="ECO:0007669"/>
    <property type="project" value="UniProtKB-ARBA"/>
</dbReference>
<comment type="caution">
    <text evidence="6">The sequence shown here is derived from an EMBL/GenBank/DDBJ whole genome shotgun (WGS) entry which is preliminary data.</text>
</comment>
<dbReference type="RefSeq" id="WP_156215143.1">
    <property type="nucleotide sequence ID" value="NZ_WOFH01000002.1"/>
</dbReference>
<sequence length="390" mass="41405">MRILLLPFSAPSHYMPMVPLIWAFRAAGHTVRVAAQPSIAAAVVGSGLPVVPVAASYDMAAEVRRNRRLLDEAGSDPMAMFRAMTESHTALARAVAADAVPLARDWRPDLVVGDPLMLAAPIVAAQAGAPLVTQLWGADIMRMFGYPGAGQPVDDWPESLRALHAEYGCDPKPESAAATLDACTPRLQVGEIPSRVPMRFVPYNGANAIPPDLVRPPRKRRVLVTWGSMLVRREGIGSFPLTDVMDSLADFDVEVVLTVAGRDREFTESLPSTVRVVESVPLNEILPTCHAIVHHGGSGSMMTAAHHGVPQVSLTATPDVIAYCDRMAATGSGTNIPVATATPGLVRSAITDALTSDKMREAAGDLQAEMAAQPSPAEVVDRLPELLQGS</sequence>
<keyword evidence="2" id="KW-0328">Glycosyltransferase</keyword>
<dbReference type="SUPFAM" id="SSF53756">
    <property type="entry name" value="UDP-Glycosyltransferase/glycogen phosphorylase"/>
    <property type="match status" value="1"/>
</dbReference>
<organism evidence="6 7">
    <name type="scientific">Actinomadura litoris</name>
    <dbReference type="NCBI Taxonomy" id="2678616"/>
    <lineage>
        <taxon>Bacteria</taxon>
        <taxon>Bacillati</taxon>
        <taxon>Actinomycetota</taxon>
        <taxon>Actinomycetes</taxon>
        <taxon>Streptosporangiales</taxon>
        <taxon>Thermomonosporaceae</taxon>
        <taxon>Actinomadura</taxon>
    </lineage>
</organism>
<evidence type="ECO:0000313" key="7">
    <source>
        <dbReference type="Proteomes" id="UP000432015"/>
    </source>
</evidence>
<evidence type="ECO:0000256" key="3">
    <source>
        <dbReference type="ARBA" id="ARBA00022679"/>
    </source>
</evidence>
<keyword evidence="3" id="KW-0808">Transferase</keyword>
<evidence type="ECO:0000256" key="2">
    <source>
        <dbReference type="ARBA" id="ARBA00022676"/>
    </source>
</evidence>
<name>A0A7K1KVU4_9ACTN</name>
<dbReference type="GO" id="GO:0016758">
    <property type="term" value="F:hexosyltransferase activity"/>
    <property type="evidence" value="ECO:0007669"/>
    <property type="project" value="UniProtKB-ARBA"/>
</dbReference>
<dbReference type="Pfam" id="PF21036">
    <property type="entry name" value="EryCIII-like_N"/>
    <property type="match status" value="1"/>
</dbReference>
<feature type="domain" description="Erythromycin biosynthesis protein CIII-like N-terminal" evidence="5">
    <location>
        <begin position="22"/>
        <end position="227"/>
    </location>
</feature>
<comment type="similarity">
    <text evidence="1">Belongs to the glycosyltransferase 28 family.</text>
</comment>
<dbReference type="EMBL" id="WOFH01000002">
    <property type="protein sequence ID" value="MUN36165.1"/>
    <property type="molecule type" value="Genomic_DNA"/>
</dbReference>
<dbReference type="Proteomes" id="UP000432015">
    <property type="component" value="Unassembled WGS sequence"/>
</dbReference>
<proteinExistence type="inferred from homology"/>
<evidence type="ECO:0000259" key="4">
    <source>
        <dbReference type="Pfam" id="PF06722"/>
    </source>
</evidence>
<evidence type="ECO:0000259" key="5">
    <source>
        <dbReference type="Pfam" id="PF21036"/>
    </source>
</evidence>
<dbReference type="InterPro" id="IPR048284">
    <property type="entry name" value="EryCIII-like_N"/>
</dbReference>
<accession>A0A7K1KVU4</accession>
<protein>
    <submittedName>
        <fullName evidence="6">DUF1205 domain-containing protein</fullName>
    </submittedName>
</protein>
<dbReference type="Gene3D" id="3.40.50.2000">
    <property type="entry name" value="Glycogen Phosphorylase B"/>
    <property type="match status" value="2"/>
</dbReference>
<dbReference type="GO" id="GO:0008194">
    <property type="term" value="F:UDP-glycosyltransferase activity"/>
    <property type="evidence" value="ECO:0007669"/>
    <property type="project" value="InterPro"/>
</dbReference>
<dbReference type="PANTHER" id="PTHR48050:SF13">
    <property type="entry name" value="STEROL 3-BETA-GLUCOSYLTRANSFERASE UGT80A2"/>
    <property type="match status" value="1"/>
</dbReference>
<evidence type="ECO:0000313" key="6">
    <source>
        <dbReference type="EMBL" id="MUN36165.1"/>
    </source>
</evidence>
<dbReference type="AlphaFoldDB" id="A0A7K1KVU4"/>
<gene>
    <name evidence="6" type="ORF">GNZ18_06085</name>
</gene>
<keyword evidence="7" id="KW-1185">Reference proteome</keyword>
<feature type="domain" description="Erythromycin biosynthesis protein CIII-like C-terminal" evidence="4">
    <location>
        <begin position="244"/>
        <end position="386"/>
    </location>
</feature>
<dbReference type="CDD" id="cd03784">
    <property type="entry name" value="GT1_Gtf-like"/>
    <property type="match status" value="1"/>
</dbReference>
<evidence type="ECO:0000256" key="1">
    <source>
        <dbReference type="ARBA" id="ARBA00006962"/>
    </source>
</evidence>
<dbReference type="PANTHER" id="PTHR48050">
    <property type="entry name" value="STEROL 3-BETA-GLUCOSYLTRANSFERASE"/>
    <property type="match status" value="1"/>
</dbReference>